<dbReference type="PANTHER" id="PTHR42885:SF2">
    <property type="entry name" value="HISTIDINOL-PHOSPHATE AMINOTRANSFERASE"/>
    <property type="match status" value="1"/>
</dbReference>
<evidence type="ECO:0000256" key="3">
    <source>
        <dbReference type="ARBA" id="ARBA00012748"/>
    </source>
</evidence>
<keyword evidence="6" id="KW-0663">Pyridoxal phosphate</keyword>
<evidence type="ECO:0000256" key="1">
    <source>
        <dbReference type="ARBA" id="ARBA00001933"/>
    </source>
</evidence>
<evidence type="ECO:0000313" key="9">
    <source>
        <dbReference type="EMBL" id="GFH06004.1"/>
    </source>
</evidence>
<dbReference type="GO" id="GO:0030170">
    <property type="term" value="F:pyridoxal phosphate binding"/>
    <property type="evidence" value="ECO:0007669"/>
    <property type="project" value="InterPro"/>
</dbReference>
<evidence type="ECO:0000313" key="10">
    <source>
        <dbReference type="Proteomes" id="UP000485058"/>
    </source>
</evidence>
<comment type="cofactor">
    <cofactor evidence="1">
        <name>pyridoxal 5'-phosphate</name>
        <dbReference type="ChEBI" id="CHEBI:597326"/>
    </cofactor>
</comment>
<comment type="caution">
    <text evidence="9">The sequence shown here is derived from an EMBL/GenBank/DDBJ whole genome shotgun (WGS) entry which is preliminary data.</text>
</comment>
<feature type="domain" description="Aminotransferase class I/classII large" evidence="8">
    <location>
        <begin position="7"/>
        <end position="119"/>
    </location>
</feature>
<comment type="pathway">
    <text evidence="2">Amino-acid biosynthesis; L-histidine biosynthesis; L-histidine from 5-phospho-alpha-D-ribose 1-diphosphate: step 7/9.</text>
</comment>
<organism evidence="9 10">
    <name type="scientific">Haematococcus lacustris</name>
    <name type="common">Green alga</name>
    <name type="synonym">Haematococcus pluvialis</name>
    <dbReference type="NCBI Taxonomy" id="44745"/>
    <lineage>
        <taxon>Eukaryota</taxon>
        <taxon>Viridiplantae</taxon>
        <taxon>Chlorophyta</taxon>
        <taxon>core chlorophytes</taxon>
        <taxon>Chlorophyceae</taxon>
        <taxon>CS clade</taxon>
        <taxon>Chlamydomonadales</taxon>
        <taxon>Haematococcaceae</taxon>
        <taxon>Haematococcus</taxon>
    </lineage>
</organism>
<keyword evidence="5" id="KW-0808">Transferase</keyword>
<dbReference type="EC" id="2.6.1.9" evidence="3"/>
<evidence type="ECO:0000256" key="7">
    <source>
        <dbReference type="ARBA" id="ARBA00047481"/>
    </source>
</evidence>
<dbReference type="Proteomes" id="UP000485058">
    <property type="component" value="Unassembled WGS sequence"/>
</dbReference>
<dbReference type="AlphaFoldDB" id="A0A699YGC2"/>
<keyword evidence="10" id="KW-1185">Reference proteome</keyword>
<accession>A0A699YGC2</accession>
<dbReference type="InterPro" id="IPR004839">
    <property type="entry name" value="Aminotransferase_I/II_large"/>
</dbReference>
<dbReference type="SUPFAM" id="SSF53383">
    <property type="entry name" value="PLP-dependent transferases"/>
    <property type="match status" value="1"/>
</dbReference>
<comment type="catalytic activity">
    <reaction evidence="7">
        <text>L-histidinol phosphate + 2-oxoglutarate = 3-(imidazol-4-yl)-2-oxopropyl phosphate + L-glutamate</text>
        <dbReference type="Rhea" id="RHEA:23744"/>
        <dbReference type="ChEBI" id="CHEBI:16810"/>
        <dbReference type="ChEBI" id="CHEBI:29985"/>
        <dbReference type="ChEBI" id="CHEBI:57766"/>
        <dbReference type="ChEBI" id="CHEBI:57980"/>
        <dbReference type="EC" id="2.6.1.9"/>
    </reaction>
</comment>
<reference evidence="9 10" key="1">
    <citation type="submission" date="2020-02" db="EMBL/GenBank/DDBJ databases">
        <title>Draft genome sequence of Haematococcus lacustris strain NIES-144.</title>
        <authorList>
            <person name="Morimoto D."/>
            <person name="Nakagawa S."/>
            <person name="Yoshida T."/>
            <person name="Sawayama S."/>
        </authorList>
    </citation>
    <scope>NUCLEOTIDE SEQUENCE [LARGE SCALE GENOMIC DNA]</scope>
    <source>
        <strain evidence="9 10">NIES-144</strain>
    </source>
</reference>
<dbReference type="Gene3D" id="3.40.640.10">
    <property type="entry name" value="Type I PLP-dependent aspartate aminotransferase-like (Major domain)"/>
    <property type="match status" value="1"/>
</dbReference>
<dbReference type="InterPro" id="IPR015424">
    <property type="entry name" value="PyrdxlP-dep_Trfase"/>
</dbReference>
<dbReference type="GO" id="GO:0004400">
    <property type="term" value="F:histidinol-phosphate transaminase activity"/>
    <property type="evidence" value="ECO:0007669"/>
    <property type="project" value="UniProtKB-EC"/>
</dbReference>
<evidence type="ECO:0000256" key="4">
    <source>
        <dbReference type="ARBA" id="ARBA00022576"/>
    </source>
</evidence>
<evidence type="ECO:0000256" key="2">
    <source>
        <dbReference type="ARBA" id="ARBA00005011"/>
    </source>
</evidence>
<evidence type="ECO:0000259" key="8">
    <source>
        <dbReference type="Pfam" id="PF00155"/>
    </source>
</evidence>
<proteinExistence type="predicted"/>
<evidence type="ECO:0000256" key="6">
    <source>
        <dbReference type="ARBA" id="ARBA00022898"/>
    </source>
</evidence>
<dbReference type="InterPro" id="IPR015421">
    <property type="entry name" value="PyrdxlP-dep_Trfase_major"/>
</dbReference>
<sequence>MPRRAVEQHQPKMVFLTSPNNPDGSMMTEEESILALPVLVVLDEAYIEFSDQASRIKWVQQYPNLVVLRTFSKSAALAGLRVGYGAFPLPMMEYLWRAKQPYNVSVAAEVAACAALTNMDYLTKVVTLGGGTNPLP</sequence>
<name>A0A699YGC2_HAELA</name>
<dbReference type="PANTHER" id="PTHR42885">
    <property type="entry name" value="HISTIDINOL-PHOSPHATE AMINOTRANSFERASE-RELATED"/>
    <property type="match status" value="1"/>
</dbReference>
<evidence type="ECO:0000256" key="5">
    <source>
        <dbReference type="ARBA" id="ARBA00022679"/>
    </source>
</evidence>
<dbReference type="Pfam" id="PF00155">
    <property type="entry name" value="Aminotran_1_2"/>
    <property type="match status" value="1"/>
</dbReference>
<dbReference type="EMBL" id="BLLF01000018">
    <property type="protein sequence ID" value="GFH06004.1"/>
    <property type="molecule type" value="Genomic_DNA"/>
</dbReference>
<gene>
    <name evidence="9" type="ORF">HaLaN_00561</name>
</gene>
<keyword evidence="4" id="KW-0032">Aminotransferase</keyword>
<protein>
    <recommendedName>
        <fullName evidence="3">histidinol-phosphate transaminase</fullName>
        <ecNumber evidence="3">2.6.1.9</ecNumber>
    </recommendedName>
</protein>
<dbReference type="CDD" id="cd00609">
    <property type="entry name" value="AAT_like"/>
    <property type="match status" value="1"/>
</dbReference>